<feature type="transmembrane region" description="Helical" evidence="7">
    <location>
        <begin position="134"/>
        <end position="156"/>
    </location>
</feature>
<dbReference type="InterPro" id="IPR034294">
    <property type="entry name" value="Aquaporin_transptr"/>
</dbReference>
<dbReference type="PANTHER" id="PTHR19139">
    <property type="entry name" value="AQUAPORIN TRANSPORTER"/>
    <property type="match status" value="1"/>
</dbReference>
<keyword evidence="6" id="KW-0813">Transport</keyword>
<dbReference type="InterPro" id="IPR023271">
    <property type="entry name" value="Aquaporin-like"/>
</dbReference>
<feature type="transmembrane region" description="Helical" evidence="7">
    <location>
        <begin position="26"/>
        <end position="44"/>
    </location>
</feature>
<dbReference type="GO" id="GO:0005886">
    <property type="term" value="C:plasma membrane"/>
    <property type="evidence" value="ECO:0007669"/>
    <property type="project" value="TreeGrafter"/>
</dbReference>
<protein>
    <submittedName>
        <fullName evidence="8">Uncharacterized protein</fullName>
    </submittedName>
</protein>
<dbReference type="OrthoDB" id="3222at2759"/>
<dbReference type="Gene3D" id="1.20.1080.10">
    <property type="entry name" value="Glycerol uptake facilitator protein"/>
    <property type="match status" value="1"/>
</dbReference>
<dbReference type="KEGG" id="ovi:T265_04048"/>
<feature type="transmembrane region" description="Helical" evidence="7">
    <location>
        <begin position="92"/>
        <end position="114"/>
    </location>
</feature>
<dbReference type="PANTHER" id="PTHR19139:SF199">
    <property type="entry name" value="MIP17260P"/>
    <property type="match status" value="1"/>
</dbReference>
<accession>A0A074ZPF0</accession>
<evidence type="ECO:0000256" key="7">
    <source>
        <dbReference type="SAM" id="Phobius"/>
    </source>
</evidence>
<reference evidence="8 9" key="1">
    <citation type="submission" date="2013-11" db="EMBL/GenBank/DDBJ databases">
        <title>Opisthorchis viverrini - life in the bile duct.</title>
        <authorList>
            <person name="Young N.D."/>
            <person name="Nagarajan N."/>
            <person name="Lin S.J."/>
            <person name="Korhonen P.K."/>
            <person name="Jex A.R."/>
            <person name="Hall R.S."/>
            <person name="Safavi-Hemami H."/>
            <person name="Kaewkong W."/>
            <person name="Bertrand D."/>
            <person name="Gao S."/>
            <person name="Seet Q."/>
            <person name="Wongkham S."/>
            <person name="Teh B.T."/>
            <person name="Wongkham C."/>
            <person name="Intapan P.M."/>
            <person name="Maleewong W."/>
            <person name="Yang X."/>
            <person name="Hu M."/>
            <person name="Wang Z."/>
            <person name="Hofmann A."/>
            <person name="Sternberg P.W."/>
            <person name="Tan P."/>
            <person name="Wang J."/>
            <person name="Gasser R.B."/>
        </authorList>
    </citation>
    <scope>NUCLEOTIDE SEQUENCE [LARGE SCALE GENOMIC DNA]</scope>
</reference>
<evidence type="ECO:0000256" key="4">
    <source>
        <dbReference type="ARBA" id="ARBA00022989"/>
    </source>
</evidence>
<evidence type="ECO:0000256" key="2">
    <source>
        <dbReference type="ARBA" id="ARBA00006175"/>
    </source>
</evidence>
<keyword evidence="3 6" id="KW-0812">Transmembrane</keyword>
<evidence type="ECO:0000256" key="3">
    <source>
        <dbReference type="ARBA" id="ARBA00022692"/>
    </source>
</evidence>
<comment type="subcellular location">
    <subcellularLocation>
        <location evidence="1">Membrane</location>
        <topology evidence="1">Multi-pass membrane protein</topology>
    </subcellularLocation>
</comment>
<dbReference type="EMBL" id="KL596681">
    <property type="protein sequence ID" value="KER29303.1"/>
    <property type="molecule type" value="Genomic_DNA"/>
</dbReference>
<evidence type="ECO:0000256" key="6">
    <source>
        <dbReference type="RuleBase" id="RU000477"/>
    </source>
</evidence>
<gene>
    <name evidence="8" type="ORF">T265_04048</name>
</gene>
<dbReference type="STRING" id="6198.A0A074ZPF0"/>
<keyword evidence="4 7" id="KW-1133">Transmembrane helix</keyword>
<comment type="similarity">
    <text evidence="2 6">Belongs to the MIP/aquaporin (TC 1.A.8) family.</text>
</comment>
<dbReference type="RefSeq" id="XP_009166947.1">
    <property type="nucleotide sequence ID" value="XM_009168683.1"/>
</dbReference>
<dbReference type="CTD" id="20318234"/>
<dbReference type="AlphaFoldDB" id="A0A074ZPF0"/>
<evidence type="ECO:0000313" key="8">
    <source>
        <dbReference type="EMBL" id="KER29303.1"/>
    </source>
</evidence>
<evidence type="ECO:0000256" key="5">
    <source>
        <dbReference type="ARBA" id="ARBA00023136"/>
    </source>
</evidence>
<dbReference type="PRINTS" id="PR00783">
    <property type="entry name" value="MINTRINSICP"/>
</dbReference>
<feature type="transmembrane region" description="Helical" evidence="7">
    <location>
        <begin position="50"/>
        <end position="71"/>
    </location>
</feature>
<name>A0A074ZPF0_OPIVI</name>
<organism evidence="8 9">
    <name type="scientific">Opisthorchis viverrini</name>
    <name type="common">Southeast Asian liver fluke</name>
    <dbReference type="NCBI Taxonomy" id="6198"/>
    <lineage>
        <taxon>Eukaryota</taxon>
        <taxon>Metazoa</taxon>
        <taxon>Spiralia</taxon>
        <taxon>Lophotrochozoa</taxon>
        <taxon>Platyhelminthes</taxon>
        <taxon>Trematoda</taxon>
        <taxon>Digenea</taxon>
        <taxon>Opisthorchiida</taxon>
        <taxon>Opisthorchiata</taxon>
        <taxon>Opisthorchiidae</taxon>
        <taxon>Opisthorchis</taxon>
    </lineage>
</organism>
<evidence type="ECO:0000313" key="9">
    <source>
        <dbReference type="Proteomes" id="UP000054324"/>
    </source>
</evidence>
<feature type="transmembrane region" description="Helical" evidence="7">
    <location>
        <begin position="213"/>
        <end position="235"/>
    </location>
</feature>
<dbReference type="GeneID" id="20318234"/>
<dbReference type="GO" id="GO:0015250">
    <property type="term" value="F:water channel activity"/>
    <property type="evidence" value="ECO:0007669"/>
    <property type="project" value="TreeGrafter"/>
</dbReference>
<evidence type="ECO:0000256" key="1">
    <source>
        <dbReference type="ARBA" id="ARBA00004141"/>
    </source>
</evidence>
<dbReference type="InterPro" id="IPR000425">
    <property type="entry name" value="MIP"/>
</dbReference>
<proteinExistence type="inferred from homology"/>
<feature type="transmembrane region" description="Helical" evidence="7">
    <location>
        <begin position="168"/>
        <end position="187"/>
    </location>
</feature>
<keyword evidence="5 7" id="KW-0472">Membrane</keyword>
<keyword evidence="9" id="KW-1185">Reference proteome</keyword>
<sequence>MPVKGVFVSESSETTLSRLFRTTRCFLAEFLGTALICYVSVIYQHGPVPAAFVVGLTLAWIAWVFGPVSGAHVNPVVSLMMLLVRKVWFLDALIYIVAQLLGSMAGSWIGTLAVPAVDAGNTLGMTTISANITVGQAIGLEIVATALLLLVILSAVDELRPKPWNVGNVTIFPFIFGATLALLASLLGDLTGASMNPARSFGPAVVNNNFTDLWVYIVGPFIGALLATVLYEFLLTEGACCNRVKAWFTEADYDRARDYRVPDGNSLNLPSRNTAVIQTKRREHFLITVQKFDVFIFILSDHLPRRLLVSKKSENSLLFYLLTELANTSVVSYT</sequence>
<dbReference type="SUPFAM" id="SSF81338">
    <property type="entry name" value="Aquaporin-like"/>
    <property type="match status" value="1"/>
</dbReference>
<dbReference type="Proteomes" id="UP000054324">
    <property type="component" value="Unassembled WGS sequence"/>
</dbReference>
<dbReference type="Pfam" id="PF00230">
    <property type="entry name" value="MIP"/>
    <property type="match status" value="1"/>
</dbReference>